<feature type="domain" description="AAA-ATPase-like" evidence="1">
    <location>
        <begin position="7"/>
        <end position="232"/>
    </location>
</feature>
<dbReference type="RefSeq" id="WP_055301834.1">
    <property type="nucleotide sequence ID" value="NZ_CATYLF010000036.1"/>
</dbReference>
<dbReference type="PANTHER" id="PTHR34825:SF1">
    <property type="entry name" value="AAA-ATPASE-LIKE DOMAIN-CONTAINING PROTEIN"/>
    <property type="match status" value="1"/>
</dbReference>
<evidence type="ECO:0000313" key="3">
    <source>
        <dbReference type="Proteomes" id="UP000095395"/>
    </source>
</evidence>
<proteinExistence type="predicted"/>
<protein>
    <submittedName>
        <fullName evidence="2">Predicted AAA-ATPase</fullName>
    </submittedName>
</protein>
<dbReference type="EMBL" id="CYYR01000007">
    <property type="protein sequence ID" value="CUN77687.1"/>
    <property type="molecule type" value="Genomic_DNA"/>
</dbReference>
<dbReference type="Pfam" id="PF09820">
    <property type="entry name" value="AAA-ATPase_like"/>
    <property type="match status" value="1"/>
</dbReference>
<dbReference type="Proteomes" id="UP000095395">
    <property type="component" value="Unassembled WGS sequence"/>
</dbReference>
<name>A0A173ZNS5_9FIRM</name>
<dbReference type="InterPro" id="IPR018631">
    <property type="entry name" value="AAA-ATPase-like_dom"/>
</dbReference>
<reference evidence="2 3" key="1">
    <citation type="submission" date="2015-09" db="EMBL/GenBank/DDBJ databases">
        <authorList>
            <consortium name="Pathogen Informatics"/>
        </authorList>
    </citation>
    <scope>NUCLEOTIDE SEQUENCE [LARGE SCALE GENOMIC DNA]</scope>
    <source>
        <strain evidence="2 3">2789STDY5608835</strain>
    </source>
</reference>
<dbReference type="AlphaFoldDB" id="A0A173ZNS5"/>
<accession>A0A173ZNS5</accession>
<dbReference type="InterPro" id="IPR012547">
    <property type="entry name" value="PDDEXK_9"/>
</dbReference>
<evidence type="ECO:0000313" key="2">
    <source>
        <dbReference type="EMBL" id="CUN77687.1"/>
    </source>
</evidence>
<dbReference type="Pfam" id="PF08011">
    <property type="entry name" value="PDDEXK_9"/>
    <property type="match status" value="1"/>
</dbReference>
<organism evidence="2 3">
    <name type="scientific">Roseburia inulinivorans</name>
    <dbReference type="NCBI Taxonomy" id="360807"/>
    <lineage>
        <taxon>Bacteria</taxon>
        <taxon>Bacillati</taxon>
        <taxon>Bacillota</taxon>
        <taxon>Clostridia</taxon>
        <taxon>Lachnospirales</taxon>
        <taxon>Lachnospiraceae</taxon>
        <taxon>Roseburia</taxon>
    </lineage>
</organism>
<dbReference type="PANTHER" id="PTHR34825">
    <property type="entry name" value="CONSERVED PROTEIN, WITH A WEAK D-GALACTARATE DEHYDRATASE/ALTRONATE HYDROLASE DOMAIN"/>
    <property type="match status" value="1"/>
</dbReference>
<evidence type="ECO:0000259" key="1">
    <source>
        <dbReference type="Pfam" id="PF09820"/>
    </source>
</evidence>
<gene>
    <name evidence="2" type="ORF">ERS852392_01345</name>
</gene>
<sequence length="567" mass="65323">MQRKIGIGKQDFAALRENQCFYIDKTDFIKQWWESQDDVTLITRPRRFGKTLNMSMLNCFFSNIYADRSDLFDGLDIWNEEAYRKIQGTYPVIFVSFASVKADNAADAKKQIKSRIAGLYEDYAYLLQNEKLSESEKMAYRQVLAERVDMDDVTACDSLNYLCKCLGRISGKKAIVLLDEYDTPMQESYIYGYWEELTSFMRNLFNATFKTNSSLERALMTGITRVSKESMFSDLNNLNVVSTTSDQYTEAFGFTEQEVFGALEKYQLSDKKEDVKLWYDGFTFGSHKDIYNPWSITNYLDKKELKPYWASTSSNGLVDKLLQTGSAEMKTRMETLLDGGNITVNIDEQIVFDQLEQNEDAVWSLLLAGGYLKVENLKYEGITREPWYTLSITNLETISMFTNMFKGWFGRSLSNYNAFVKALIQGDVDAMNYYMQRVCMATFSYFDVGSGQGADCEPERFYHGFVLGLMADQADIYETRSNRESGFGRYDVMLIPRDRKRQGLPAVIMEFKVHNSRQEADLEATVQAALSQIEEKNYDAELLGRGFEKEQIRHYGFAFKGKEVLIG</sequence>